<feature type="domain" description="LD-carboxypeptidase N-terminal" evidence="7">
    <location>
        <begin position="46"/>
        <end position="162"/>
    </location>
</feature>
<dbReference type="SUPFAM" id="SSF52317">
    <property type="entry name" value="Class I glutamine amidotransferase-like"/>
    <property type="match status" value="1"/>
</dbReference>
<dbReference type="KEGG" id="cep:Cri9333_3504"/>
<sequence length="345" mass="37640">MQCDRRLFLRNITLAVLASQLPLQVKANSQPNSVIKPSRLKAGDTVGLISPASPINAADIDPVVQTLASLGLKAKLGKHILDRYGDIAGKDSDRAADVNQMFADTSVSAILPMRGGWGCNRILPLLDYDLIRQHPKIIIGYSDITSLLIAIYARCGFVTFHGPVGTSTWNSFSVDYFKRIIFDSKAVTLQNPIIANNLNSTTIKVETITPGKARGRLIGGNLSVLTAMMGSAYLPSWQQKILFLEEVGEDIYRVDRMLTQLKLAGILQQISGFIFGQCTNCSPGKDNQSLPLQEVLLNHIQPLHIPAWYGSMIGHIKDKFTLPVGVLVEINANTGTIQMLESAVS</sequence>
<dbReference type="GO" id="GO:0004180">
    <property type="term" value="F:carboxypeptidase activity"/>
    <property type="evidence" value="ECO:0007669"/>
    <property type="project" value="UniProtKB-KW"/>
</dbReference>
<dbReference type="Gene3D" id="3.40.50.10740">
    <property type="entry name" value="Class I glutamine amidotransferase-like"/>
    <property type="match status" value="1"/>
</dbReference>
<evidence type="ECO:0000259" key="7">
    <source>
        <dbReference type="Pfam" id="PF02016"/>
    </source>
</evidence>
<dbReference type="Proteomes" id="UP000010472">
    <property type="component" value="Chromosome"/>
</dbReference>
<dbReference type="InterPro" id="IPR040921">
    <property type="entry name" value="Peptidase_S66C"/>
</dbReference>
<dbReference type="InterPro" id="IPR040449">
    <property type="entry name" value="Peptidase_S66_N"/>
</dbReference>
<evidence type="ECO:0000256" key="2">
    <source>
        <dbReference type="ARBA" id="ARBA00022645"/>
    </source>
</evidence>
<dbReference type="EMBL" id="CP003620">
    <property type="protein sequence ID" value="AFZ14329.1"/>
    <property type="molecule type" value="Genomic_DNA"/>
</dbReference>
<dbReference type="InterPro" id="IPR027478">
    <property type="entry name" value="LdcA_N"/>
</dbReference>
<accession>K9W3F7</accession>
<evidence type="ECO:0000256" key="1">
    <source>
        <dbReference type="ARBA" id="ARBA00010233"/>
    </source>
</evidence>
<evidence type="ECO:0000256" key="3">
    <source>
        <dbReference type="ARBA" id="ARBA00022670"/>
    </source>
</evidence>
<keyword evidence="4" id="KW-0378">Hydrolase</keyword>
<protein>
    <submittedName>
        <fullName evidence="9">Peptidase U61 LD-carboxypeptidase A</fullName>
    </submittedName>
</protein>
<dbReference type="STRING" id="1173022.Cri9333_3504"/>
<dbReference type="eggNOG" id="COG1619">
    <property type="taxonomic scope" value="Bacteria"/>
</dbReference>
<dbReference type="PATRIC" id="fig|1173022.3.peg.3777"/>
<dbReference type="InterPro" id="IPR003507">
    <property type="entry name" value="S66_fam"/>
</dbReference>
<evidence type="ECO:0000259" key="8">
    <source>
        <dbReference type="Pfam" id="PF17676"/>
    </source>
</evidence>
<dbReference type="PANTHER" id="PTHR30237">
    <property type="entry name" value="MURAMOYLTETRAPEPTIDE CARBOXYPEPTIDASE"/>
    <property type="match status" value="1"/>
</dbReference>
<comment type="similarity">
    <text evidence="1">Belongs to the peptidase S66 family.</text>
</comment>
<gene>
    <name evidence="9" type="ORF">Cri9333_3504</name>
</gene>
<keyword evidence="2 9" id="KW-0121">Carboxypeptidase</keyword>
<dbReference type="RefSeq" id="WP_015204434.1">
    <property type="nucleotide sequence ID" value="NC_019753.1"/>
</dbReference>
<feature type="active site" description="Charge relay system" evidence="6">
    <location>
        <position position="315"/>
    </location>
</feature>
<name>K9W3F7_9CYAN</name>
<dbReference type="Pfam" id="PF02016">
    <property type="entry name" value="Peptidase_S66"/>
    <property type="match status" value="1"/>
</dbReference>
<evidence type="ECO:0000256" key="4">
    <source>
        <dbReference type="ARBA" id="ARBA00022801"/>
    </source>
</evidence>
<feature type="domain" description="LD-carboxypeptidase C-terminal" evidence="8">
    <location>
        <begin position="214"/>
        <end position="330"/>
    </location>
</feature>
<organism evidence="9 10">
    <name type="scientific">Crinalium epipsammum PCC 9333</name>
    <dbReference type="NCBI Taxonomy" id="1173022"/>
    <lineage>
        <taxon>Bacteria</taxon>
        <taxon>Bacillati</taxon>
        <taxon>Cyanobacteriota</taxon>
        <taxon>Cyanophyceae</taxon>
        <taxon>Gomontiellales</taxon>
        <taxon>Gomontiellaceae</taxon>
        <taxon>Crinalium</taxon>
    </lineage>
</organism>
<feature type="active site" description="Nucleophile" evidence="6">
    <location>
        <position position="142"/>
    </location>
</feature>
<dbReference type="SUPFAM" id="SSF141986">
    <property type="entry name" value="LD-carboxypeptidase A C-terminal domain-like"/>
    <property type="match status" value="1"/>
</dbReference>
<dbReference type="InterPro" id="IPR029062">
    <property type="entry name" value="Class_I_gatase-like"/>
</dbReference>
<dbReference type="PANTHER" id="PTHR30237:SF2">
    <property type="entry name" value="MUREIN TETRAPEPTIDE CARBOXYPEPTIDASE"/>
    <property type="match status" value="1"/>
</dbReference>
<proteinExistence type="inferred from homology"/>
<keyword evidence="3" id="KW-0645">Protease</keyword>
<evidence type="ECO:0000256" key="6">
    <source>
        <dbReference type="PIRSR" id="PIRSR028757-1"/>
    </source>
</evidence>
<dbReference type="GO" id="GO:0006508">
    <property type="term" value="P:proteolysis"/>
    <property type="evidence" value="ECO:0007669"/>
    <property type="project" value="UniProtKB-KW"/>
</dbReference>
<evidence type="ECO:0000313" key="10">
    <source>
        <dbReference type="Proteomes" id="UP000010472"/>
    </source>
</evidence>
<dbReference type="HOGENOM" id="CLU_034346_3_1_3"/>
<dbReference type="InterPro" id="IPR027461">
    <property type="entry name" value="Carboxypeptidase_A_C_sf"/>
</dbReference>
<dbReference type="CDD" id="cd07025">
    <property type="entry name" value="Peptidase_S66"/>
    <property type="match status" value="1"/>
</dbReference>
<feature type="active site" description="Charge relay system" evidence="6">
    <location>
        <position position="245"/>
    </location>
</feature>
<dbReference type="GO" id="GO:0008236">
    <property type="term" value="F:serine-type peptidase activity"/>
    <property type="evidence" value="ECO:0007669"/>
    <property type="project" value="UniProtKB-KW"/>
</dbReference>
<dbReference type="OrthoDB" id="9807329at2"/>
<reference evidence="9 10" key="1">
    <citation type="submission" date="2012-06" db="EMBL/GenBank/DDBJ databases">
        <title>Finished chromosome of genome of Crinalium epipsammum PCC 9333.</title>
        <authorList>
            <consortium name="US DOE Joint Genome Institute"/>
            <person name="Gugger M."/>
            <person name="Coursin T."/>
            <person name="Rippka R."/>
            <person name="Tandeau De Marsac N."/>
            <person name="Huntemann M."/>
            <person name="Wei C.-L."/>
            <person name="Han J."/>
            <person name="Detter J.C."/>
            <person name="Han C."/>
            <person name="Tapia R."/>
            <person name="Davenport K."/>
            <person name="Daligault H."/>
            <person name="Erkkila T."/>
            <person name="Gu W."/>
            <person name="Munk A.C.C."/>
            <person name="Teshima H."/>
            <person name="Xu Y."/>
            <person name="Chain P."/>
            <person name="Chen A."/>
            <person name="Krypides N."/>
            <person name="Mavromatis K."/>
            <person name="Markowitz V."/>
            <person name="Szeto E."/>
            <person name="Ivanova N."/>
            <person name="Mikhailova N."/>
            <person name="Ovchinnikova G."/>
            <person name="Pagani I."/>
            <person name="Pati A."/>
            <person name="Goodwin L."/>
            <person name="Peters L."/>
            <person name="Pitluck S."/>
            <person name="Woyke T."/>
            <person name="Kerfeld C."/>
        </authorList>
    </citation>
    <scope>NUCLEOTIDE SEQUENCE [LARGE SCALE GENOMIC DNA]</scope>
    <source>
        <strain evidence="9 10">PCC 9333</strain>
    </source>
</reference>
<dbReference type="PIRSF" id="PIRSF028757">
    <property type="entry name" value="LD-carboxypeptidase"/>
    <property type="match status" value="1"/>
</dbReference>
<dbReference type="AlphaFoldDB" id="K9W3F7"/>
<dbReference type="Pfam" id="PF17676">
    <property type="entry name" value="Peptidase_S66C"/>
    <property type="match status" value="1"/>
</dbReference>
<keyword evidence="5" id="KW-0720">Serine protease</keyword>
<dbReference type="Gene3D" id="3.50.30.60">
    <property type="entry name" value="LD-carboxypeptidase A C-terminal domain-like"/>
    <property type="match status" value="1"/>
</dbReference>
<keyword evidence="10" id="KW-1185">Reference proteome</keyword>
<evidence type="ECO:0000313" key="9">
    <source>
        <dbReference type="EMBL" id="AFZ14329.1"/>
    </source>
</evidence>
<evidence type="ECO:0000256" key="5">
    <source>
        <dbReference type="ARBA" id="ARBA00022825"/>
    </source>
</evidence>